<dbReference type="InterPro" id="IPR055304">
    <property type="entry name" value="CHCHD2/10-like"/>
</dbReference>
<dbReference type="Proteomes" id="UP001165060">
    <property type="component" value="Unassembled WGS sequence"/>
</dbReference>
<protein>
    <recommendedName>
        <fullName evidence="4">CHCH domain-containing protein</fullName>
    </recommendedName>
</protein>
<dbReference type="EMBL" id="BRYB01004708">
    <property type="protein sequence ID" value="GMI35477.1"/>
    <property type="molecule type" value="Genomic_DNA"/>
</dbReference>
<evidence type="ECO:0000313" key="2">
    <source>
        <dbReference type="EMBL" id="GMI35477.1"/>
    </source>
</evidence>
<keyword evidence="3" id="KW-1185">Reference proteome</keyword>
<comment type="caution">
    <text evidence="2">The sequence shown here is derived from an EMBL/GenBank/DDBJ whole genome shotgun (WGS) entry which is preliminary data.</text>
</comment>
<organism evidence="2 3">
    <name type="scientific">Tetraparma gracilis</name>
    <dbReference type="NCBI Taxonomy" id="2962635"/>
    <lineage>
        <taxon>Eukaryota</taxon>
        <taxon>Sar</taxon>
        <taxon>Stramenopiles</taxon>
        <taxon>Ochrophyta</taxon>
        <taxon>Bolidophyceae</taxon>
        <taxon>Parmales</taxon>
        <taxon>Triparmaceae</taxon>
        <taxon>Tetraparma</taxon>
    </lineage>
</organism>
<name>A0ABQ6MXB7_9STRA</name>
<proteinExistence type="predicted"/>
<feature type="region of interest" description="Disordered" evidence="1">
    <location>
        <begin position="1"/>
        <end position="48"/>
    </location>
</feature>
<gene>
    <name evidence="2" type="ORF">TeGR_g7650</name>
</gene>
<feature type="compositionally biased region" description="Low complexity" evidence="1">
    <location>
        <begin position="14"/>
        <end position="40"/>
    </location>
</feature>
<dbReference type="PANTHER" id="PTHR13523">
    <property type="entry name" value="COILED-COIL-HELIX-COILED-COIL-HELIX DOMAIN CONTAINING 2/NUR77"/>
    <property type="match status" value="1"/>
</dbReference>
<sequence length="161" mass="16519">MGRSRGGGGGGMSFGRKPAVRSQPARAPARQQAAPPATQSAGGGMMGSMMSTIGQGMAFGTGSAIAHRAVGAVAGSMSGGGDAEQPANYEGQPQQQQQQQQQQQFGDGQQMQMGGADACGLDKQNFFECLKMNNGDGASCQFLYDAMKSCQTNGASQQQWA</sequence>
<dbReference type="PANTHER" id="PTHR13523:SF2">
    <property type="entry name" value="COILED-COIL-HELIX-COILED-COIL-HELIX DOMAIN CONTAINING 2, ISOFORM A-RELATED"/>
    <property type="match status" value="1"/>
</dbReference>
<evidence type="ECO:0000256" key="1">
    <source>
        <dbReference type="SAM" id="MobiDB-lite"/>
    </source>
</evidence>
<evidence type="ECO:0008006" key="4">
    <source>
        <dbReference type="Google" id="ProtNLM"/>
    </source>
</evidence>
<reference evidence="2 3" key="1">
    <citation type="journal article" date="2023" name="Commun. Biol.">
        <title>Genome analysis of Parmales, the sister group of diatoms, reveals the evolutionary specialization of diatoms from phago-mixotrophs to photoautotrophs.</title>
        <authorList>
            <person name="Ban H."/>
            <person name="Sato S."/>
            <person name="Yoshikawa S."/>
            <person name="Yamada K."/>
            <person name="Nakamura Y."/>
            <person name="Ichinomiya M."/>
            <person name="Sato N."/>
            <person name="Blanc-Mathieu R."/>
            <person name="Endo H."/>
            <person name="Kuwata A."/>
            <person name="Ogata H."/>
        </authorList>
    </citation>
    <scope>NUCLEOTIDE SEQUENCE [LARGE SCALE GENOMIC DNA]</scope>
</reference>
<feature type="compositionally biased region" description="Gly residues" evidence="1">
    <location>
        <begin position="1"/>
        <end position="13"/>
    </location>
</feature>
<feature type="region of interest" description="Disordered" evidence="1">
    <location>
        <begin position="74"/>
        <end position="113"/>
    </location>
</feature>
<feature type="compositionally biased region" description="Low complexity" evidence="1">
    <location>
        <begin position="91"/>
        <end position="113"/>
    </location>
</feature>
<evidence type="ECO:0000313" key="3">
    <source>
        <dbReference type="Proteomes" id="UP001165060"/>
    </source>
</evidence>
<accession>A0ABQ6MXB7</accession>